<dbReference type="OrthoDB" id="443310at2759"/>
<keyword evidence="2" id="KW-0732">Signal</keyword>
<sequence length="247" mass="25463">MRIWVLLLAQSAAACTQTGQFDEAAFTASLYAGSLGGVSLGLLLLVLASLPLCCGVLKDHSKAISTITISLGILTLLVPLLGSLSACGPFVQSVCSDRCPGFECSTQEKEDISQVCHALGFFVVYISAFGWVSCIVGVIAASLGCCVCCQCCRPMPKDLEPRPRVTPRSVASVAPHIALPVGSGNVGPAVGPAVGGPVAPGSPVPMERLELGERMDLGDLKDPKFMPVPPSVPMMVVGTPSPKQADA</sequence>
<keyword evidence="1" id="KW-1133">Transmembrane helix</keyword>
<proteinExistence type="predicted"/>
<gene>
    <name evidence="3" type="ORF">C1SCF055_LOCUS37841</name>
</gene>
<feature type="transmembrane region" description="Helical" evidence="1">
    <location>
        <begin position="30"/>
        <end position="57"/>
    </location>
</feature>
<dbReference type="Proteomes" id="UP001152797">
    <property type="component" value="Unassembled WGS sequence"/>
</dbReference>
<evidence type="ECO:0000313" key="5">
    <source>
        <dbReference type="Proteomes" id="UP001152797"/>
    </source>
</evidence>
<dbReference type="EMBL" id="CAMXCT010005602">
    <property type="protein sequence ID" value="CAI4012814.1"/>
    <property type="molecule type" value="Genomic_DNA"/>
</dbReference>
<evidence type="ECO:0000256" key="1">
    <source>
        <dbReference type="SAM" id="Phobius"/>
    </source>
</evidence>
<keyword evidence="1" id="KW-0812">Transmembrane</keyword>
<keyword evidence="4" id="KW-0378">Hydrolase</keyword>
<evidence type="ECO:0000313" key="4">
    <source>
        <dbReference type="EMBL" id="CAL4800126.1"/>
    </source>
</evidence>
<dbReference type="EMBL" id="CAMXCT030005602">
    <property type="protein sequence ID" value="CAL4800126.1"/>
    <property type="molecule type" value="Genomic_DNA"/>
</dbReference>
<protein>
    <submittedName>
        <fullName evidence="4">S-formylglutathione hydrolase</fullName>
    </submittedName>
</protein>
<dbReference type="EMBL" id="CAMXCT020005602">
    <property type="protein sequence ID" value="CAL1166189.1"/>
    <property type="molecule type" value="Genomic_DNA"/>
</dbReference>
<feature type="chain" id="PRO_5043271580" evidence="2">
    <location>
        <begin position="17"/>
        <end position="247"/>
    </location>
</feature>
<name>A0A9P1DPH6_9DINO</name>
<evidence type="ECO:0000313" key="3">
    <source>
        <dbReference type="EMBL" id="CAI4012814.1"/>
    </source>
</evidence>
<feature type="transmembrane region" description="Helical" evidence="1">
    <location>
        <begin position="128"/>
        <end position="152"/>
    </location>
</feature>
<keyword evidence="1" id="KW-0472">Membrane</keyword>
<comment type="caution">
    <text evidence="3">The sequence shown here is derived from an EMBL/GenBank/DDBJ whole genome shotgun (WGS) entry which is preliminary data.</text>
</comment>
<feature type="signal peptide" evidence="2">
    <location>
        <begin position="1"/>
        <end position="16"/>
    </location>
</feature>
<accession>A0A9P1DPH6</accession>
<keyword evidence="5" id="KW-1185">Reference proteome</keyword>
<dbReference type="PROSITE" id="PS51257">
    <property type="entry name" value="PROKAR_LIPOPROTEIN"/>
    <property type="match status" value="1"/>
</dbReference>
<organism evidence="3">
    <name type="scientific">Cladocopium goreaui</name>
    <dbReference type="NCBI Taxonomy" id="2562237"/>
    <lineage>
        <taxon>Eukaryota</taxon>
        <taxon>Sar</taxon>
        <taxon>Alveolata</taxon>
        <taxon>Dinophyceae</taxon>
        <taxon>Suessiales</taxon>
        <taxon>Symbiodiniaceae</taxon>
        <taxon>Cladocopium</taxon>
    </lineage>
</organism>
<reference evidence="4 5" key="2">
    <citation type="submission" date="2024-05" db="EMBL/GenBank/DDBJ databases">
        <authorList>
            <person name="Chen Y."/>
            <person name="Shah S."/>
            <person name="Dougan E. K."/>
            <person name="Thang M."/>
            <person name="Chan C."/>
        </authorList>
    </citation>
    <scope>NUCLEOTIDE SEQUENCE [LARGE SCALE GENOMIC DNA]</scope>
</reference>
<evidence type="ECO:0000256" key="2">
    <source>
        <dbReference type="SAM" id="SignalP"/>
    </source>
</evidence>
<dbReference type="AlphaFoldDB" id="A0A9P1DPH6"/>
<feature type="transmembrane region" description="Helical" evidence="1">
    <location>
        <begin position="69"/>
        <end position="91"/>
    </location>
</feature>
<reference evidence="3" key="1">
    <citation type="submission" date="2022-10" db="EMBL/GenBank/DDBJ databases">
        <authorList>
            <person name="Chen Y."/>
            <person name="Dougan E. K."/>
            <person name="Chan C."/>
            <person name="Rhodes N."/>
            <person name="Thang M."/>
        </authorList>
    </citation>
    <scope>NUCLEOTIDE SEQUENCE</scope>
</reference>
<dbReference type="GO" id="GO:0016787">
    <property type="term" value="F:hydrolase activity"/>
    <property type="evidence" value="ECO:0007669"/>
    <property type="project" value="UniProtKB-KW"/>
</dbReference>